<dbReference type="Proteomes" id="UP000054485">
    <property type="component" value="Unassembled WGS sequence"/>
</dbReference>
<dbReference type="HOGENOM" id="CLU_117751_0_0_1"/>
<dbReference type="EMBL" id="KN835201">
    <property type="protein sequence ID" value="KIK43921.1"/>
    <property type="molecule type" value="Genomic_DNA"/>
</dbReference>
<keyword evidence="2" id="KW-1185">Reference proteome</keyword>
<accession>A0A0D0AQ98</accession>
<reference evidence="2" key="2">
    <citation type="submission" date="2015-01" db="EMBL/GenBank/DDBJ databases">
        <title>Evolutionary Origins and Diversification of the Mycorrhizal Mutualists.</title>
        <authorList>
            <consortium name="DOE Joint Genome Institute"/>
            <consortium name="Mycorrhizal Genomics Consortium"/>
            <person name="Kohler A."/>
            <person name="Kuo A."/>
            <person name="Nagy L.G."/>
            <person name="Floudas D."/>
            <person name="Copeland A."/>
            <person name="Barry K.W."/>
            <person name="Cichocki N."/>
            <person name="Veneault-Fourrey C."/>
            <person name="LaButti K."/>
            <person name="Lindquist E.A."/>
            <person name="Lipzen A."/>
            <person name="Lundell T."/>
            <person name="Morin E."/>
            <person name="Murat C."/>
            <person name="Riley R."/>
            <person name="Ohm R."/>
            <person name="Sun H."/>
            <person name="Tunlid A."/>
            <person name="Henrissat B."/>
            <person name="Grigoriev I.V."/>
            <person name="Hibbett D.S."/>
            <person name="Martin F."/>
        </authorList>
    </citation>
    <scope>NUCLEOTIDE SEQUENCE [LARGE SCALE GENOMIC DNA]</scope>
    <source>
        <strain evidence="2">UH-Slu-Lm8-n1</strain>
    </source>
</reference>
<dbReference type="InParanoid" id="A0A0D0AQ98"/>
<protein>
    <submittedName>
        <fullName evidence="1">Unplaced genomic scaffold CY34scaffold_70, whole genome shotgun sequence</fullName>
    </submittedName>
</protein>
<sequence length="128" mass="14860">ELTGMLVEALATSRASSMDPLALHTAITQTHPHLKTKHNKKEWLNIIPAMLEAGRERCGMFEKVPSSGTDGAKQARWFYVSERDEDRERAELLEELMPKHKRNETKKFKKYYYAPLQKVSRWESEDAI</sequence>
<proteinExistence type="predicted"/>
<evidence type="ECO:0000313" key="1">
    <source>
        <dbReference type="EMBL" id="KIK43921.1"/>
    </source>
</evidence>
<feature type="non-terminal residue" evidence="1">
    <location>
        <position position="1"/>
    </location>
</feature>
<name>A0A0D0AQ98_9AGAM</name>
<dbReference type="STRING" id="930992.A0A0D0AQ98"/>
<dbReference type="AlphaFoldDB" id="A0A0D0AQ98"/>
<gene>
    <name evidence="1" type="ORF">CY34DRAFT_34234</name>
</gene>
<evidence type="ECO:0000313" key="2">
    <source>
        <dbReference type="Proteomes" id="UP000054485"/>
    </source>
</evidence>
<dbReference type="OrthoDB" id="5348546at2759"/>
<organism evidence="1 2">
    <name type="scientific">Suillus luteus UH-Slu-Lm8-n1</name>
    <dbReference type="NCBI Taxonomy" id="930992"/>
    <lineage>
        <taxon>Eukaryota</taxon>
        <taxon>Fungi</taxon>
        <taxon>Dikarya</taxon>
        <taxon>Basidiomycota</taxon>
        <taxon>Agaricomycotina</taxon>
        <taxon>Agaricomycetes</taxon>
        <taxon>Agaricomycetidae</taxon>
        <taxon>Boletales</taxon>
        <taxon>Suillineae</taxon>
        <taxon>Suillaceae</taxon>
        <taxon>Suillus</taxon>
    </lineage>
</organism>
<feature type="non-terminal residue" evidence="1">
    <location>
        <position position="128"/>
    </location>
</feature>
<reference evidence="1 2" key="1">
    <citation type="submission" date="2014-04" db="EMBL/GenBank/DDBJ databases">
        <authorList>
            <consortium name="DOE Joint Genome Institute"/>
            <person name="Kuo A."/>
            <person name="Ruytinx J."/>
            <person name="Rineau F."/>
            <person name="Colpaert J."/>
            <person name="Kohler A."/>
            <person name="Nagy L.G."/>
            <person name="Floudas D."/>
            <person name="Copeland A."/>
            <person name="Barry K.W."/>
            <person name="Cichocki N."/>
            <person name="Veneault-Fourrey C."/>
            <person name="LaButti K."/>
            <person name="Lindquist E.A."/>
            <person name="Lipzen A."/>
            <person name="Lundell T."/>
            <person name="Morin E."/>
            <person name="Murat C."/>
            <person name="Sun H."/>
            <person name="Tunlid A."/>
            <person name="Henrissat B."/>
            <person name="Grigoriev I.V."/>
            <person name="Hibbett D.S."/>
            <person name="Martin F."/>
            <person name="Nordberg H.P."/>
            <person name="Cantor M.N."/>
            <person name="Hua S.X."/>
        </authorList>
    </citation>
    <scope>NUCLEOTIDE SEQUENCE [LARGE SCALE GENOMIC DNA]</scope>
    <source>
        <strain evidence="1 2">UH-Slu-Lm8-n1</strain>
    </source>
</reference>